<evidence type="ECO:0000313" key="8">
    <source>
        <dbReference type="EMBL" id="MBB5063763.1"/>
    </source>
</evidence>
<feature type="transmembrane region" description="Helical" evidence="6">
    <location>
        <begin position="276"/>
        <end position="298"/>
    </location>
</feature>
<sequence>MHNTWLIAKREYLERVRTKGFIIATVLIPLLMGALVFGSAYMGSKSKTSSHIAVVTSDSALGTDLKHQLEGGKDSDMKVDLSQPSNETRAVLDAQLHDKSSSLAGYLWVTPPVIAGDRPSFTYTARSAGDIATQGAIESALGSVLMREHLESKGMAGSDIDALVAPVKVDTSASGNTTTAFFAAYTLFFLMYMVIMLYGMNTARSIIEEKTSRVFEVLLATIKPEELLAGKILGVGAVGLTQIGIWMIAAGALSSSSLAASLIGTTGHGLISATQIGFFVLYFVFGFLLYSSIAAALGAMTNSEQELQQLNMFLVLPLAFCMVMLFSIIRAPNSTLARVVSLIPFCSPLLMNFRISLTQVPAWEIWLSVVLMSATIFAILWVSSRIYRVGILMYGKKPNLPEILRWLKYS</sequence>
<feature type="transmembrane region" description="Helical" evidence="6">
    <location>
        <begin position="180"/>
        <end position="200"/>
    </location>
</feature>
<dbReference type="EMBL" id="JACHIO010000007">
    <property type="protein sequence ID" value="MBB5063763.1"/>
    <property type="molecule type" value="Genomic_DNA"/>
</dbReference>
<comment type="caution">
    <text evidence="8">The sequence shown here is derived from an EMBL/GenBank/DDBJ whole genome shotgun (WGS) entry which is preliminary data.</text>
</comment>
<evidence type="ECO:0000256" key="5">
    <source>
        <dbReference type="ARBA" id="ARBA00023136"/>
    </source>
</evidence>
<keyword evidence="3 6" id="KW-0812">Transmembrane</keyword>
<keyword evidence="2" id="KW-1003">Cell membrane</keyword>
<dbReference type="InterPro" id="IPR013525">
    <property type="entry name" value="ABC2_TM"/>
</dbReference>
<feature type="transmembrane region" description="Helical" evidence="6">
    <location>
        <begin position="336"/>
        <end position="353"/>
    </location>
</feature>
<dbReference type="GO" id="GO:0140359">
    <property type="term" value="F:ABC-type transporter activity"/>
    <property type="evidence" value="ECO:0007669"/>
    <property type="project" value="InterPro"/>
</dbReference>
<accession>A0A7W7ZQ58</accession>
<reference evidence="8 9" key="1">
    <citation type="submission" date="2020-08" db="EMBL/GenBank/DDBJ databases">
        <title>Genomic Encyclopedia of Type Strains, Phase IV (KMG-V): Genome sequencing to study the core and pangenomes of soil and plant-associated prokaryotes.</title>
        <authorList>
            <person name="Whitman W."/>
        </authorList>
    </citation>
    <scope>NUCLEOTIDE SEQUENCE [LARGE SCALE GENOMIC DNA]</scope>
    <source>
        <strain evidence="8 9">X5P3</strain>
    </source>
</reference>
<evidence type="ECO:0000256" key="3">
    <source>
        <dbReference type="ARBA" id="ARBA00022692"/>
    </source>
</evidence>
<proteinExistence type="predicted"/>
<name>A0A7W7ZQ58_9BACT</name>
<evidence type="ECO:0000256" key="4">
    <source>
        <dbReference type="ARBA" id="ARBA00022989"/>
    </source>
</evidence>
<keyword evidence="4 6" id="KW-1133">Transmembrane helix</keyword>
<dbReference type="PANTHER" id="PTHR30294:SF29">
    <property type="entry name" value="MULTIDRUG ABC TRANSPORTER PERMEASE YBHS-RELATED"/>
    <property type="match status" value="1"/>
</dbReference>
<evidence type="ECO:0000313" key="9">
    <source>
        <dbReference type="Proteomes" id="UP000584867"/>
    </source>
</evidence>
<feature type="transmembrane region" description="Helical" evidence="6">
    <location>
        <begin position="310"/>
        <end position="329"/>
    </location>
</feature>
<feature type="transmembrane region" description="Helical" evidence="6">
    <location>
        <begin position="20"/>
        <end position="42"/>
    </location>
</feature>
<dbReference type="InterPro" id="IPR051449">
    <property type="entry name" value="ABC-2_transporter_component"/>
</dbReference>
<protein>
    <submittedName>
        <fullName evidence="8">ABC-2 type transport system permease protein</fullName>
    </submittedName>
</protein>
<keyword evidence="5 6" id="KW-0472">Membrane</keyword>
<evidence type="ECO:0000256" key="6">
    <source>
        <dbReference type="SAM" id="Phobius"/>
    </source>
</evidence>
<evidence type="ECO:0000256" key="2">
    <source>
        <dbReference type="ARBA" id="ARBA00022475"/>
    </source>
</evidence>
<feature type="domain" description="ABC-2 type transporter transmembrane" evidence="7">
    <location>
        <begin position="19"/>
        <end position="383"/>
    </location>
</feature>
<dbReference type="GO" id="GO:0005886">
    <property type="term" value="C:plasma membrane"/>
    <property type="evidence" value="ECO:0007669"/>
    <property type="project" value="UniProtKB-SubCell"/>
</dbReference>
<dbReference type="Pfam" id="PF12698">
    <property type="entry name" value="ABC2_membrane_3"/>
    <property type="match status" value="1"/>
</dbReference>
<feature type="transmembrane region" description="Helical" evidence="6">
    <location>
        <begin position="243"/>
        <end position="264"/>
    </location>
</feature>
<evidence type="ECO:0000259" key="7">
    <source>
        <dbReference type="Pfam" id="PF12698"/>
    </source>
</evidence>
<gene>
    <name evidence="8" type="ORF">HDF15_002108</name>
</gene>
<dbReference type="Proteomes" id="UP000584867">
    <property type="component" value="Unassembled WGS sequence"/>
</dbReference>
<evidence type="ECO:0000256" key="1">
    <source>
        <dbReference type="ARBA" id="ARBA00004651"/>
    </source>
</evidence>
<dbReference type="RefSeq" id="WP_184255157.1">
    <property type="nucleotide sequence ID" value="NZ_JACHIO010000007.1"/>
</dbReference>
<comment type="subcellular location">
    <subcellularLocation>
        <location evidence="1">Cell membrane</location>
        <topology evidence="1">Multi-pass membrane protein</topology>
    </subcellularLocation>
</comment>
<dbReference type="PANTHER" id="PTHR30294">
    <property type="entry name" value="MEMBRANE COMPONENT OF ABC TRANSPORTER YHHJ-RELATED"/>
    <property type="match status" value="1"/>
</dbReference>
<organism evidence="8 9">
    <name type="scientific">Granulicella mallensis</name>
    <dbReference type="NCBI Taxonomy" id="940614"/>
    <lineage>
        <taxon>Bacteria</taxon>
        <taxon>Pseudomonadati</taxon>
        <taxon>Acidobacteriota</taxon>
        <taxon>Terriglobia</taxon>
        <taxon>Terriglobales</taxon>
        <taxon>Acidobacteriaceae</taxon>
        <taxon>Granulicella</taxon>
    </lineage>
</organism>
<dbReference type="AlphaFoldDB" id="A0A7W7ZQ58"/>
<feature type="transmembrane region" description="Helical" evidence="6">
    <location>
        <begin position="365"/>
        <end position="387"/>
    </location>
</feature>